<gene>
    <name evidence="3" type="ORF">VP1G_10769</name>
</gene>
<reference evidence="4" key="1">
    <citation type="submission" date="2014-12" db="EMBL/GenBank/DDBJ databases">
        <title>Genome Sequence of Valsa Canker Pathogens Uncovers a Specific Adaption of Colonization on Woody Bark.</title>
        <authorList>
            <person name="Yin Z."/>
            <person name="Liu H."/>
            <person name="Gao X."/>
            <person name="Li Z."/>
            <person name="Song N."/>
            <person name="Ke X."/>
            <person name="Dai Q."/>
            <person name="Wu Y."/>
            <person name="Sun Y."/>
            <person name="Xu J.-R."/>
            <person name="Kang Z.K."/>
            <person name="Wang L."/>
            <person name="Huang L."/>
        </authorList>
    </citation>
    <scope>NUCLEOTIDE SEQUENCE [LARGE SCALE GENOMIC DNA]</scope>
    <source>
        <strain evidence="4">SXYL134</strain>
    </source>
</reference>
<feature type="compositionally biased region" description="Low complexity" evidence="1">
    <location>
        <begin position="63"/>
        <end position="89"/>
    </location>
</feature>
<dbReference type="EMBL" id="KN714686">
    <property type="protein sequence ID" value="KUI56155.1"/>
    <property type="molecule type" value="Genomic_DNA"/>
</dbReference>
<protein>
    <submittedName>
        <fullName evidence="3">Uncharacterized protein</fullName>
    </submittedName>
</protein>
<feature type="region of interest" description="Disordered" evidence="1">
    <location>
        <begin position="62"/>
        <end position="89"/>
    </location>
</feature>
<keyword evidence="4" id="KW-1185">Reference proteome</keyword>
<feature type="region of interest" description="Disordered" evidence="1">
    <location>
        <begin position="218"/>
        <end position="239"/>
    </location>
</feature>
<feature type="chain" id="PRO_5008265940" evidence="2">
    <location>
        <begin position="24"/>
        <end position="268"/>
    </location>
</feature>
<feature type="compositionally biased region" description="Basic and acidic residues" evidence="1">
    <location>
        <begin position="226"/>
        <end position="239"/>
    </location>
</feature>
<dbReference type="Proteomes" id="UP000078576">
    <property type="component" value="Unassembled WGS sequence"/>
</dbReference>
<name>A0A194UWT6_CYTMA</name>
<evidence type="ECO:0000313" key="3">
    <source>
        <dbReference type="EMBL" id="KUI56155.1"/>
    </source>
</evidence>
<sequence>MAPIYTHSLLTLSILFLCSEAHAFGRFHARDNLNSRHHPGGHHGWPGDPSCLCPPPVTVTNPASALTSGSGAETTSSSSNGNGGPQTVTITVTVPGPTVTNPGNTVTIPGITVTIPGSITPITQTVIETISVPWSLPPLEPSWGNPGGPLMPTDVTLVSSSRWQTYLGSLVTLGPVTVTVPSFQTPSEVPSPSITGPSSSGLLSGGLNGGLNGYSASGAPASVSGTEHRGCGHDKRHGSEANFSAGVGWSEKLFWEKMTWPDDEMETS</sequence>
<accession>A0A194UWT6</accession>
<organism evidence="3 4">
    <name type="scientific">Cytospora mali</name>
    <name type="common">Apple Valsa canker fungus</name>
    <name type="synonym">Valsa mali</name>
    <dbReference type="NCBI Taxonomy" id="578113"/>
    <lineage>
        <taxon>Eukaryota</taxon>
        <taxon>Fungi</taxon>
        <taxon>Dikarya</taxon>
        <taxon>Ascomycota</taxon>
        <taxon>Pezizomycotina</taxon>
        <taxon>Sordariomycetes</taxon>
        <taxon>Sordariomycetidae</taxon>
        <taxon>Diaporthales</taxon>
        <taxon>Cytosporaceae</taxon>
        <taxon>Cytospora</taxon>
    </lineage>
</organism>
<evidence type="ECO:0000313" key="4">
    <source>
        <dbReference type="Proteomes" id="UP000078576"/>
    </source>
</evidence>
<keyword evidence="2" id="KW-0732">Signal</keyword>
<dbReference type="AlphaFoldDB" id="A0A194UWT6"/>
<evidence type="ECO:0000256" key="1">
    <source>
        <dbReference type="SAM" id="MobiDB-lite"/>
    </source>
</evidence>
<evidence type="ECO:0000256" key="2">
    <source>
        <dbReference type="SAM" id="SignalP"/>
    </source>
</evidence>
<proteinExistence type="predicted"/>
<feature type="signal peptide" evidence="2">
    <location>
        <begin position="1"/>
        <end position="23"/>
    </location>
</feature>